<organism evidence="1 2">
    <name type="scientific">Pseudomonas syringae pv. pisi str. 1704B</name>
    <dbReference type="NCBI Taxonomy" id="629263"/>
    <lineage>
        <taxon>Bacteria</taxon>
        <taxon>Pseudomonadati</taxon>
        <taxon>Pseudomonadota</taxon>
        <taxon>Gammaproteobacteria</taxon>
        <taxon>Pseudomonadales</taxon>
        <taxon>Pseudomonadaceae</taxon>
        <taxon>Pseudomonas</taxon>
        <taxon>Pseudomonas syringae</taxon>
    </lineage>
</organism>
<proteinExistence type="predicted"/>
<name>F3GSF2_PSESJ</name>
<evidence type="ECO:0000313" key="1">
    <source>
        <dbReference type="EMBL" id="EGH50005.1"/>
    </source>
</evidence>
<comment type="caution">
    <text evidence="1">The sequence shown here is derived from an EMBL/GenBank/DDBJ whole genome shotgun (WGS) entry which is preliminary data.</text>
</comment>
<evidence type="ECO:0000313" key="2">
    <source>
        <dbReference type="Proteomes" id="UP000004986"/>
    </source>
</evidence>
<reference evidence="1 2" key="1">
    <citation type="journal article" date="2011" name="PLoS Pathog.">
        <title>Dynamic evolution of pathogenicity revealed by sequencing and comparative genomics of 19 Pseudomonas syringae isolates.</title>
        <authorList>
            <person name="Baltrus D.A."/>
            <person name="Nishimura M.T."/>
            <person name="Romanchuk A."/>
            <person name="Chang J.H."/>
            <person name="Mukhtar M.S."/>
            <person name="Cherkis K."/>
            <person name="Roach J."/>
            <person name="Grant S.R."/>
            <person name="Jones C.D."/>
            <person name="Dangl J.L."/>
        </authorList>
    </citation>
    <scope>NUCLEOTIDE SEQUENCE [LARGE SCALE GENOMIC DNA]</scope>
    <source>
        <strain evidence="1 2">1704B</strain>
    </source>
</reference>
<feature type="non-terminal residue" evidence="1">
    <location>
        <position position="1"/>
    </location>
</feature>
<protein>
    <submittedName>
        <fullName evidence="1">Uncharacterized protein</fullName>
    </submittedName>
</protein>
<sequence>SFELQDLIGVLMRLYLCEKPSQGKDIAAVLGAK</sequence>
<dbReference type="BioCyc" id="PSYR629263:G11X0-9162-MONOMER"/>
<feature type="non-terminal residue" evidence="1">
    <location>
        <position position="33"/>
    </location>
</feature>
<accession>F3GSF2</accession>
<dbReference type="AlphaFoldDB" id="F3GSF2"/>
<keyword evidence="2" id="KW-1185">Reference proteome</keyword>
<gene>
    <name evidence="1" type="ORF">PSYPI_49367</name>
</gene>
<dbReference type="Proteomes" id="UP000004986">
    <property type="component" value="Unassembled WGS sequence"/>
</dbReference>
<dbReference type="EMBL" id="AEAI01005017">
    <property type="protein sequence ID" value="EGH50005.1"/>
    <property type="molecule type" value="Genomic_DNA"/>
</dbReference>